<evidence type="ECO:0000256" key="7">
    <source>
        <dbReference type="ARBA" id="ARBA00023709"/>
    </source>
</evidence>
<evidence type="ECO:0000256" key="1">
    <source>
        <dbReference type="ARBA" id="ARBA00002994"/>
    </source>
</evidence>
<dbReference type="InterPro" id="IPR018376">
    <property type="entry name" value="Enoyl-CoA_hyd/isom_CS"/>
</dbReference>
<evidence type="ECO:0000256" key="6">
    <source>
        <dbReference type="ARBA" id="ARBA00023239"/>
    </source>
</evidence>
<dbReference type="InterPro" id="IPR001753">
    <property type="entry name" value="Enoyl-CoA_hydra/iso"/>
</dbReference>
<dbReference type="SUPFAM" id="SSF52096">
    <property type="entry name" value="ClpP/crotonase"/>
    <property type="match status" value="1"/>
</dbReference>
<comment type="function">
    <text evidence="1">Could possibly oxidize fatty acids using specific components.</text>
</comment>
<dbReference type="PANTHER" id="PTHR11941">
    <property type="entry name" value="ENOYL-COA HYDRATASE-RELATED"/>
    <property type="match status" value="1"/>
</dbReference>
<proteinExistence type="inferred from homology"/>
<dbReference type="FunFam" id="3.90.226.10:FF:000019">
    <property type="entry name" value="Enoyl-CoA hydratase, mitochondrial"/>
    <property type="match status" value="1"/>
</dbReference>
<accession>A0A917BB13</accession>
<gene>
    <name evidence="11" type="ORF">GCM10011519_01570</name>
</gene>
<dbReference type="PROSITE" id="PS00166">
    <property type="entry name" value="ENOYL_COA_HYDRATASE"/>
    <property type="match status" value="1"/>
</dbReference>
<dbReference type="GO" id="GO:0004300">
    <property type="term" value="F:enoyl-CoA hydratase activity"/>
    <property type="evidence" value="ECO:0007669"/>
    <property type="project" value="UniProtKB-EC"/>
</dbReference>
<dbReference type="InterPro" id="IPR029045">
    <property type="entry name" value="ClpP/crotonase-like_dom_sf"/>
</dbReference>
<sequence length="264" mass="27996">MWLGVDMSDYTTIKVSTDGRVGTITLNRPEALNALNLTLMGEVVAAMEAFDADTGIGAIVLTGSAKAFAAGADIKEMSAKSHADVVNEDMISHWDRLIGVRTPKVAAVSGYALGGGCELAMMCDLVVAAESAKFGQPETNLGIIPGLGGTQRLTRAVGKAVAMDLVLTDRMLSAEEAASYGLVSRVVPTDDLLTAAADVAAKIAAKSLPVVYAAKESVDRAFETTLREGLMFERRAFHACFAFEDRAEGMAAFVEKRKPEFKNR</sequence>
<dbReference type="EMBL" id="BMKQ01000001">
    <property type="protein sequence ID" value="GGF31889.1"/>
    <property type="molecule type" value="Genomic_DNA"/>
</dbReference>
<keyword evidence="12" id="KW-1185">Reference proteome</keyword>
<evidence type="ECO:0000256" key="9">
    <source>
        <dbReference type="ARBA" id="ARBA00068643"/>
    </source>
</evidence>
<keyword evidence="4" id="KW-0276">Fatty acid metabolism</keyword>
<dbReference type="Proteomes" id="UP000649179">
    <property type="component" value="Unassembled WGS sequence"/>
</dbReference>
<dbReference type="FunFam" id="1.10.12.10:FF:000001">
    <property type="entry name" value="Probable enoyl-CoA hydratase, mitochondrial"/>
    <property type="match status" value="1"/>
</dbReference>
<evidence type="ECO:0000256" key="4">
    <source>
        <dbReference type="ARBA" id="ARBA00022832"/>
    </source>
</evidence>
<dbReference type="GO" id="GO:0006635">
    <property type="term" value="P:fatty acid beta-oxidation"/>
    <property type="evidence" value="ECO:0007669"/>
    <property type="project" value="TreeGrafter"/>
</dbReference>
<name>A0A917BB13_9ACTN</name>
<dbReference type="CDD" id="cd06558">
    <property type="entry name" value="crotonase-like"/>
    <property type="match status" value="1"/>
</dbReference>
<dbReference type="Gene3D" id="3.90.226.10">
    <property type="entry name" value="2-enoyl-CoA Hydratase, Chain A, domain 1"/>
    <property type="match status" value="1"/>
</dbReference>
<dbReference type="InterPro" id="IPR014748">
    <property type="entry name" value="Enoyl-CoA_hydra_C"/>
</dbReference>
<reference evidence="11" key="1">
    <citation type="journal article" date="2014" name="Int. J. Syst. Evol. Microbiol.">
        <title>Complete genome sequence of Corynebacterium casei LMG S-19264T (=DSM 44701T), isolated from a smear-ripened cheese.</title>
        <authorList>
            <consortium name="US DOE Joint Genome Institute (JGI-PGF)"/>
            <person name="Walter F."/>
            <person name="Albersmeier A."/>
            <person name="Kalinowski J."/>
            <person name="Ruckert C."/>
        </authorList>
    </citation>
    <scope>NUCLEOTIDE SEQUENCE</scope>
    <source>
        <strain evidence="11">CGMCC 1.16067</strain>
    </source>
</reference>
<evidence type="ECO:0000256" key="5">
    <source>
        <dbReference type="ARBA" id="ARBA00023098"/>
    </source>
</evidence>
<evidence type="ECO:0000256" key="10">
    <source>
        <dbReference type="RuleBase" id="RU003707"/>
    </source>
</evidence>
<keyword evidence="6" id="KW-0456">Lyase</keyword>
<evidence type="ECO:0000256" key="2">
    <source>
        <dbReference type="ARBA" id="ARBA00005254"/>
    </source>
</evidence>
<evidence type="ECO:0000256" key="8">
    <source>
        <dbReference type="ARBA" id="ARBA00023717"/>
    </source>
</evidence>
<evidence type="ECO:0000256" key="3">
    <source>
        <dbReference type="ARBA" id="ARBA00012076"/>
    </source>
</evidence>
<dbReference type="AlphaFoldDB" id="A0A917BB13"/>
<dbReference type="NCBIfam" id="NF004517">
    <property type="entry name" value="PRK05862.1"/>
    <property type="match status" value="1"/>
</dbReference>
<keyword evidence="5" id="KW-0443">Lipid metabolism</keyword>
<comment type="similarity">
    <text evidence="2 10">Belongs to the enoyl-CoA hydratase/isomerase family.</text>
</comment>
<protein>
    <recommendedName>
        <fullName evidence="9">Probable enoyl-CoA hydratase echA8</fullName>
        <ecNumber evidence="3">4.2.1.17</ecNumber>
    </recommendedName>
</protein>
<evidence type="ECO:0000313" key="11">
    <source>
        <dbReference type="EMBL" id="GGF31889.1"/>
    </source>
</evidence>
<dbReference type="EC" id="4.2.1.17" evidence="3"/>
<evidence type="ECO:0000313" key="12">
    <source>
        <dbReference type="Proteomes" id="UP000649179"/>
    </source>
</evidence>
<organism evidence="11 12">
    <name type="scientific">Marmoricola endophyticus</name>
    <dbReference type="NCBI Taxonomy" id="2040280"/>
    <lineage>
        <taxon>Bacteria</taxon>
        <taxon>Bacillati</taxon>
        <taxon>Actinomycetota</taxon>
        <taxon>Actinomycetes</taxon>
        <taxon>Propionibacteriales</taxon>
        <taxon>Nocardioidaceae</taxon>
        <taxon>Marmoricola</taxon>
    </lineage>
</organism>
<dbReference type="Pfam" id="PF00378">
    <property type="entry name" value="ECH_1"/>
    <property type="match status" value="1"/>
</dbReference>
<comment type="catalytic activity">
    <reaction evidence="8">
        <text>a 4-saturated-(3S)-3-hydroxyacyl-CoA = a (3E)-enoyl-CoA + H2O</text>
        <dbReference type="Rhea" id="RHEA:20724"/>
        <dbReference type="ChEBI" id="CHEBI:15377"/>
        <dbReference type="ChEBI" id="CHEBI:58521"/>
        <dbReference type="ChEBI" id="CHEBI:137480"/>
        <dbReference type="EC" id="4.2.1.17"/>
    </reaction>
</comment>
<dbReference type="Gene3D" id="1.10.12.10">
    <property type="entry name" value="Lyase 2-enoyl-coa Hydratase, Chain A, domain 2"/>
    <property type="match status" value="1"/>
</dbReference>
<comment type="catalytic activity">
    <reaction evidence="7">
        <text>a (3S)-3-hydroxyacyl-CoA = a (2E)-enoyl-CoA + H2O</text>
        <dbReference type="Rhea" id="RHEA:16105"/>
        <dbReference type="ChEBI" id="CHEBI:15377"/>
        <dbReference type="ChEBI" id="CHEBI:57318"/>
        <dbReference type="ChEBI" id="CHEBI:58856"/>
        <dbReference type="EC" id="4.2.1.17"/>
    </reaction>
</comment>
<reference evidence="11" key="2">
    <citation type="submission" date="2020-09" db="EMBL/GenBank/DDBJ databases">
        <authorList>
            <person name="Sun Q."/>
            <person name="Zhou Y."/>
        </authorList>
    </citation>
    <scope>NUCLEOTIDE SEQUENCE</scope>
    <source>
        <strain evidence="11">CGMCC 1.16067</strain>
    </source>
</reference>
<comment type="caution">
    <text evidence="11">The sequence shown here is derived from an EMBL/GenBank/DDBJ whole genome shotgun (WGS) entry which is preliminary data.</text>
</comment>
<dbReference type="PANTHER" id="PTHR11941:SF54">
    <property type="entry name" value="ENOYL-COA HYDRATASE, MITOCHONDRIAL"/>
    <property type="match status" value="1"/>
</dbReference>